<dbReference type="Gene3D" id="2.30.29.90">
    <property type="match status" value="1"/>
</dbReference>
<dbReference type="PANTHER" id="PTHR16092">
    <property type="entry name" value="SEC3/SYNTAXIN-RELATED"/>
    <property type="match status" value="1"/>
</dbReference>
<dbReference type="PROSITE" id="PS50892">
    <property type="entry name" value="V_SNARE"/>
    <property type="match status" value="1"/>
</dbReference>
<keyword evidence="5 10" id="KW-0175">Coiled coil</keyword>
<keyword evidence="3" id="KW-0963">Cytoplasm</keyword>
<comment type="subcellular location">
    <subcellularLocation>
        <location evidence="2">Cytoplasm</location>
    </subcellularLocation>
    <subcellularLocation>
        <location evidence="1">Membrane</location>
        <topology evidence="1">Peripheral membrane protein</topology>
    </subcellularLocation>
</comment>
<sequence>MSAKSAIGKEVFTPRDEKMLAAVQVRRRNKKKIPFLATGGQGDYMTYICLSVTNKKPPQLSITKVKQFEGSSSFARRSQWSMDQLRKVNGIDPNRDCPEFDLEFDNASDQWVAGSAGEKCMFVQVLHHTCQRHSGERKPEFVNCQSKLLGACSVNSVMLRCKMFLHGMRNTKVSSQKRPPRKGNSILHSAADSVTSAVQKASQALNERSDRLNRAEEKTGELMNSAQQFADTAHKLAMKHK</sequence>
<evidence type="ECO:0000256" key="10">
    <source>
        <dbReference type="PROSITE-ProRule" id="PRU00290"/>
    </source>
</evidence>
<dbReference type="GeneTree" id="ENSGT00940000156499"/>
<feature type="domain" description="V-SNARE coiled-coil homology" evidence="12">
    <location>
        <begin position="183"/>
        <end position="241"/>
    </location>
</feature>
<dbReference type="STRING" id="1676925.ENSPKIP00000005047"/>
<evidence type="ECO:0000256" key="6">
    <source>
        <dbReference type="ARBA" id="ARBA00023136"/>
    </source>
</evidence>
<dbReference type="FunFam" id="2.30.29.90:FF:000002">
    <property type="entry name" value="syntaxin-binding protein 6"/>
    <property type="match status" value="1"/>
</dbReference>
<feature type="compositionally biased region" description="Basic and acidic residues" evidence="11">
    <location>
        <begin position="207"/>
        <end position="220"/>
    </location>
</feature>
<protein>
    <recommendedName>
        <fullName evidence="9">Syntaxin-binding protein 6</fullName>
    </recommendedName>
</protein>
<evidence type="ECO:0000256" key="3">
    <source>
        <dbReference type="ARBA" id="ARBA00022490"/>
    </source>
</evidence>
<dbReference type="GO" id="GO:0006887">
    <property type="term" value="P:exocytosis"/>
    <property type="evidence" value="ECO:0007669"/>
    <property type="project" value="TreeGrafter"/>
</dbReference>
<dbReference type="Pfam" id="PF15277">
    <property type="entry name" value="Sec3-PIP2_bind"/>
    <property type="match status" value="1"/>
</dbReference>
<dbReference type="Ensembl" id="ENSPKIT00000029039.1">
    <property type="protein sequence ID" value="ENSPKIP00000005047.1"/>
    <property type="gene ID" value="ENSPKIG00000021881.1"/>
</dbReference>
<feature type="region of interest" description="Disordered" evidence="11">
    <location>
        <begin position="192"/>
        <end position="225"/>
    </location>
</feature>
<reference evidence="13" key="1">
    <citation type="submission" date="2025-08" db="UniProtKB">
        <authorList>
            <consortium name="Ensembl"/>
        </authorList>
    </citation>
    <scope>IDENTIFICATION</scope>
</reference>
<feature type="compositionally biased region" description="Polar residues" evidence="11">
    <location>
        <begin position="192"/>
        <end position="206"/>
    </location>
</feature>
<dbReference type="Proteomes" id="UP000261540">
    <property type="component" value="Unplaced"/>
</dbReference>
<comment type="function">
    <text evidence="7">Forms non-fusogenic complexes with SNAP25 and STX1A and may thereby modulate the formation of functional SNARE complexes and exocytosis.</text>
</comment>
<dbReference type="InterPro" id="IPR028258">
    <property type="entry name" value="Sec3-PIP2_bind"/>
</dbReference>
<dbReference type="FunFam" id="1.20.5.110:FF:000029">
    <property type="entry name" value="Syntaxin-binding protein 6"/>
    <property type="match status" value="1"/>
</dbReference>
<dbReference type="GO" id="GO:0006893">
    <property type="term" value="P:Golgi to plasma membrane transport"/>
    <property type="evidence" value="ECO:0007669"/>
    <property type="project" value="TreeGrafter"/>
</dbReference>
<reference evidence="13" key="2">
    <citation type="submission" date="2025-09" db="UniProtKB">
        <authorList>
            <consortium name="Ensembl"/>
        </authorList>
    </citation>
    <scope>IDENTIFICATION</scope>
</reference>
<evidence type="ECO:0000256" key="2">
    <source>
        <dbReference type="ARBA" id="ARBA00004496"/>
    </source>
</evidence>
<keyword evidence="14" id="KW-1185">Reference proteome</keyword>
<keyword evidence="4" id="KW-0007">Acetylation</keyword>
<dbReference type="Gene3D" id="1.20.5.110">
    <property type="match status" value="1"/>
</dbReference>
<dbReference type="GeneID" id="111859963"/>
<dbReference type="GO" id="GO:0005546">
    <property type="term" value="F:phosphatidylinositol-4,5-bisphosphate binding"/>
    <property type="evidence" value="ECO:0007669"/>
    <property type="project" value="TreeGrafter"/>
</dbReference>
<dbReference type="PANTHER" id="PTHR16092:SF14">
    <property type="entry name" value="EXOCYST COMPLEX COMPONENT 1 ISOFORM X1"/>
    <property type="match status" value="1"/>
</dbReference>
<dbReference type="CDD" id="cd14681">
    <property type="entry name" value="PH-STXBP6"/>
    <property type="match status" value="1"/>
</dbReference>
<evidence type="ECO:0000256" key="11">
    <source>
        <dbReference type="SAM" id="MobiDB-lite"/>
    </source>
</evidence>
<organism evidence="13 14">
    <name type="scientific">Paramormyrops kingsleyae</name>
    <dbReference type="NCBI Taxonomy" id="1676925"/>
    <lineage>
        <taxon>Eukaryota</taxon>
        <taxon>Metazoa</taxon>
        <taxon>Chordata</taxon>
        <taxon>Craniata</taxon>
        <taxon>Vertebrata</taxon>
        <taxon>Euteleostomi</taxon>
        <taxon>Actinopterygii</taxon>
        <taxon>Neopterygii</taxon>
        <taxon>Teleostei</taxon>
        <taxon>Osteoglossocephala</taxon>
        <taxon>Osteoglossomorpha</taxon>
        <taxon>Osteoglossiformes</taxon>
        <taxon>Mormyridae</taxon>
        <taxon>Paramormyrops</taxon>
    </lineage>
</organism>
<dbReference type="AlphaFoldDB" id="A0A3B3QE72"/>
<accession>A0A3B3QE72</accession>
<evidence type="ECO:0000259" key="12">
    <source>
        <dbReference type="PROSITE" id="PS50892"/>
    </source>
</evidence>
<comment type="subunit">
    <text evidence="8">Part of a ternary complex containing SNAP25 and STX1A that can be dissociated by NAPA and NSF. Interacts with STX4A.</text>
</comment>
<evidence type="ECO:0000313" key="14">
    <source>
        <dbReference type="Proteomes" id="UP000261540"/>
    </source>
</evidence>
<dbReference type="InterPro" id="IPR037821">
    <property type="entry name" value="STXBP6_PH"/>
</dbReference>
<name>A0A3B3QE72_9TELE</name>
<evidence type="ECO:0000256" key="1">
    <source>
        <dbReference type="ARBA" id="ARBA00004170"/>
    </source>
</evidence>
<evidence type="ECO:0000256" key="8">
    <source>
        <dbReference type="ARBA" id="ARBA00065733"/>
    </source>
</evidence>
<dbReference type="SUPFAM" id="SSF58038">
    <property type="entry name" value="SNARE fusion complex"/>
    <property type="match status" value="1"/>
</dbReference>
<dbReference type="GO" id="GO:0000145">
    <property type="term" value="C:exocyst"/>
    <property type="evidence" value="ECO:0007669"/>
    <property type="project" value="TreeGrafter"/>
</dbReference>
<proteinExistence type="predicted"/>
<evidence type="ECO:0000256" key="9">
    <source>
        <dbReference type="ARBA" id="ARBA00069758"/>
    </source>
</evidence>
<evidence type="ECO:0000313" key="13">
    <source>
        <dbReference type="Ensembl" id="ENSPKIP00000005047.1"/>
    </source>
</evidence>
<evidence type="ECO:0000256" key="5">
    <source>
        <dbReference type="ARBA" id="ARBA00023054"/>
    </source>
</evidence>
<dbReference type="SMART" id="SM01313">
    <property type="entry name" value="Sec3-PIP2_bind"/>
    <property type="match status" value="1"/>
</dbReference>
<dbReference type="InterPro" id="IPR042855">
    <property type="entry name" value="V_SNARE_CC"/>
</dbReference>
<dbReference type="RefSeq" id="XP_023698943.1">
    <property type="nucleotide sequence ID" value="XM_023843175.2"/>
</dbReference>
<keyword evidence="6" id="KW-0472">Membrane</keyword>
<evidence type="ECO:0000256" key="4">
    <source>
        <dbReference type="ARBA" id="ARBA00022990"/>
    </source>
</evidence>
<evidence type="ECO:0000256" key="7">
    <source>
        <dbReference type="ARBA" id="ARBA00055117"/>
    </source>
</evidence>
<dbReference type="GO" id="GO:0005886">
    <property type="term" value="C:plasma membrane"/>
    <property type="evidence" value="ECO:0007669"/>
    <property type="project" value="TreeGrafter"/>
</dbReference>